<evidence type="ECO:0000313" key="3">
    <source>
        <dbReference type="Proteomes" id="UP000276133"/>
    </source>
</evidence>
<feature type="compositionally biased region" description="Polar residues" evidence="1">
    <location>
        <begin position="21"/>
        <end position="40"/>
    </location>
</feature>
<dbReference type="AlphaFoldDB" id="A0A3M7PB42"/>
<reference evidence="2 3" key="1">
    <citation type="journal article" date="2018" name="Sci. Rep.">
        <title>Genomic signatures of local adaptation to the degree of environmental predictability in rotifers.</title>
        <authorList>
            <person name="Franch-Gras L."/>
            <person name="Hahn C."/>
            <person name="Garcia-Roger E.M."/>
            <person name="Carmona M.J."/>
            <person name="Serra M."/>
            <person name="Gomez A."/>
        </authorList>
    </citation>
    <scope>NUCLEOTIDE SEQUENCE [LARGE SCALE GENOMIC DNA]</scope>
    <source>
        <strain evidence="2">HYR1</strain>
    </source>
</reference>
<comment type="caution">
    <text evidence="2">The sequence shown here is derived from an EMBL/GenBank/DDBJ whole genome shotgun (WGS) entry which is preliminary data.</text>
</comment>
<evidence type="ECO:0000256" key="1">
    <source>
        <dbReference type="SAM" id="MobiDB-lite"/>
    </source>
</evidence>
<sequence>MFLTKRERKLFRKCLEHSSTSRTCVGNKSHSHSNKQIPRNHNSEEVLLLRNGKFTATDLEKTFKKISA</sequence>
<dbReference type="EMBL" id="REGN01012320">
    <property type="protein sequence ID" value="RMZ95937.1"/>
    <property type="molecule type" value="Genomic_DNA"/>
</dbReference>
<protein>
    <submittedName>
        <fullName evidence="2">Uncharacterized protein</fullName>
    </submittedName>
</protein>
<dbReference type="Proteomes" id="UP000276133">
    <property type="component" value="Unassembled WGS sequence"/>
</dbReference>
<proteinExistence type="predicted"/>
<keyword evidence="3" id="KW-1185">Reference proteome</keyword>
<evidence type="ECO:0000313" key="2">
    <source>
        <dbReference type="EMBL" id="RMZ95937.1"/>
    </source>
</evidence>
<accession>A0A3M7PB42</accession>
<name>A0A3M7PB42_BRAPC</name>
<gene>
    <name evidence="2" type="ORF">BpHYR1_004398</name>
</gene>
<organism evidence="2 3">
    <name type="scientific">Brachionus plicatilis</name>
    <name type="common">Marine rotifer</name>
    <name type="synonym">Brachionus muelleri</name>
    <dbReference type="NCBI Taxonomy" id="10195"/>
    <lineage>
        <taxon>Eukaryota</taxon>
        <taxon>Metazoa</taxon>
        <taxon>Spiralia</taxon>
        <taxon>Gnathifera</taxon>
        <taxon>Rotifera</taxon>
        <taxon>Eurotatoria</taxon>
        <taxon>Monogononta</taxon>
        <taxon>Pseudotrocha</taxon>
        <taxon>Ploima</taxon>
        <taxon>Brachionidae</taxon>
        <taxon>Brachionus</taxon>
    </lineage>
</organism>
<feature type="region of interest" description="Disordered" evidence="1">
    <location>
        <begin position="21"/>
        <end position="42"/>
    </location>
</feature>